<dbReference type="AlphaFoldDB" id="A0A401RJE5"/>
<name>A0A401RJE5_CHIPU</name>
<dbReference type="Proteomes" id="UP000287033">
    <property type="component" value="Unassembled WGS sequence"/>
</dbReference>
<feature type="compositionally biased region" description="Basic and acidic residues" evidence="1">
    <location>
        <begin position="31"/>
        <end position="54"/>
    </location>
</feature>
<organism evidence="2 3">
    <name type="scientific">Chiloscyllium punctatum</name>
    <name type="common">Brownbanded bambooshark</name>
    <name type="synonym">Hemiscyllium punctatum</name>
    <dbReference type="NCBI Taxonomy" id="137246"/>
    <lineage>
        <taxon>Eukaryota</taxon>
        <taxon>Metazoa</taxon>
        <taxon>Chordata</taxon>
        <taxon>Craniata</taxon>
        <taxon>Vertebrata</taxon>
        <taxon>Chondrichthyes</taxon>
        <taxon>Elasmobranchii</taxon>
        <taxon>Galeomorphii</taxon>
        <taxon>Galeoidea</taxon>
        <taxon>Orectolobiformes</taxon>
        <taxon>Hemiscylliidae</taxon>
        <taxon>Chiloscyllium</taxon>
    </lineage>
</organism>
<evidence type="ECO:0000313" key="2">
    <source>
        <dbReference type="EMBL" id="GCC18278.1"/>
    </source>
</evidence>
<protein>
    <submittedName>
        <fullName evidence="2">Uncharacterized protein</fullName>
    </submittedName>
</protein>
<accession>A0A401RJE5</accession>
<dbReference type="EMBL" id="BEZZ01009856">
    <property type="protein sequence ID" value="GCC18278.1"/>
    <property type="molecule type" value="Genomic_DNA"/>
</dbReference>
<evidence type="ECO:0000313" key="3">
    <source>
        <dbReference type="Proteomes" id="UP000287033"/>
    </source>
</evidence>
<gene>
    <name evidence="2" type="ORF">chiPu_0022663</name>
</gene>
<keyword evidence="3" id="KW-1185">Reference proteome</keyword>
<reference evidence="2 3" key="1">
    <citation type="journal article" date="2018" name="Nat. Ecol. Evol.">
        <title>Shark genomes provide insights into elasmobranch evolution and the origin of vertebrates.</title>
        <authorList>
            <person name="Hara Y"/>
            <person name="Yamaguchi K"/>
            <person name="Onimaru K"/>
            <person name="Kadota M"/>
            <person name="Koyanagi M"/>
            <person name="Keeley SD"/>
            <person name="Tatsumi K"/>
            <person name="Tanaka K"/>
            <person name="Motone F"/>
            <person name="Kageyama Y"/>
            <person name="Nozu R"/>
            <person name="Adachi N"/>
            <person name="Nishimura O"/>
            <person name="Nakagawa R"/>
            <person name="Tanegashima C"/>
            <person name="Kiyatake I"/>
            <person name="Matsumoto R"/>
            <person name="Murakumo K"/>
            <person name="Nishida K"/>
            <person name="Terakita A"/>
            <person name="Kuratani S"/>
            <person name="Sato K"/>
            <person name="Hyodo S Kuraku.S."/>
        </authorList>
    </citation>
    <scope>NUCLEOTIDE SEQUENCE [LARGE SCALE GENOMIC DNA]</scope>
</reference>
<feature type="region of interest" description="Disordered" evidence="1">
    <location>
        <begin position="1"/>
        <end position="75"/>
    </location>
</feature>
<proteinExistence type="predicted"/>
<sequence length="75" mass="8237">MDRVLQPIRGRKGQGWCGAGRSGRARGKMAAGEEERLVIEGGRERHRHGEREISPRQQWGVTSLGRDITAPSSSA</sequence>
<comment type="caution">
    <text evidence="2">The sequence shown here is derived from an EMBL/GenBank/DDBJ whole genome shotgun (WGS) entry which is preliminary data.</text>
</comment>
<evidence type="ECO:0000256" key="1">
    <source>
        <dbReference type="SAM" id="MobiDB-lite"/>
    </source>
</evidence>